<sequence>MYHDLKQHYWWSVCQQVKAEHQVPFGLLQSILIFEWKWDRLMMHFISRLPLILRKKDAI</sequence>
<protein>
    <submittedName>
        <fullName evidence="1">Integrase</fullName>
    </submittedName>
</protein>
<organism evidence="1 2">
    <name type="scientific">Gossypium australe</name>
    <dbReference type="NCBI Taxonomy" id="47621"/>
    <lineage>
        <taxon>Eukaryota</taxon>
        <taxon>Viridiplantae</taxon>
        <taxon>Streptophyta</taxon>
        <taxon>Embryophyta</taxon>
        <taxon>Tracheophyta</taxon>
        <taxon>Spermatophyta</taxon>
        <taxon>Magnoliopsida</taxon>
        <taxon>eudicotyledons</taxon>
        <taxon>Gunneridae</taxon>
        <taxon>Pentapetalae</taxon>
        <taxon>rosids</taxon>
        <taxon>malvids</taxon>
        <taxon>Malvales</taxon>
        <taxon>Malvaceae</taxon>
        <taxon>Malvoideae</taxon>
        <taxon>Gossypium</taxon>
    </lineage>
</organism>
<dbReference type="OrthoDB" id="998229at2759"/>
<dbReference type="PANTHER" id="PTHR45835">
    <property type="entry name" value="YALI0A06105P"/>
    <property type="match status" value="1"/>
</dbReference>
<dbReference type="PANTHER" id="PTHR45835:SF99">
    <property type="entry name" value="CHROMO DOMAIN-CONTAINING PROTEIN-RELATED"/>
    <property type="match status" value="1"/>
</dbReference>
<keyword evidence="2" id="KW-1185">Reference proteome</keyword>
<comment type="caution">
    <text evidence="1">The sequence shown here is derived from an EMBL/GenBank/DDBJ whole genome shotgun (WGS) entry which is preliminary data.</text>
</comment>
<accession>A0A5B6VAM0</accession>
<name>A0A5B6VAM0_9ROSI</name>
<gene>
    <name evidence="1" type="ORF">EPI10_001291</name>
</gene>
<dbReference type="AlphaFoldDB" id="A0A5B6VAM0"/>
<dbReference type="EMBL" id="SMMG02000007">
    <property type="protein sequence ID" value="KAA3466177.1"/>
    <property type="molecule type" value="Genomic_DNA"/>
</dbReference>
<evidence type="ECO:0000313" key="1">
    <source>
        <dbReference type="EMBL" id="KAA3466177.1"/>
    </source>
</evidence>
<dbReference type="Proteomes" id="UP000325315">
    <property type="component" value="Unassembled WGS sequence"/>
</dbReference>
<proteinExistence type="predicted"/>
<reference evidence="2" key="1">
    <citation type="journal article" date="2019" name="Plant Biotechnol. J.">
        <title>Genome sequencing of the Australian wild diploid species Gossypium australe highlights disease resistance and delayed gland morphogenesis.</title>
        <authorList>
            <person name="Cai Y."/>
            <person name="Cai X."/>
            <person name="Wang Q."/>
            <person name="Wang P."/>
            <person name="Zhang Y."/>
            <person name="Cai C."/>
            <person name="Xu Y."/>
            <person name="Wang K."/>
            <person name="Zhou Z."/>
            <person name="Wang C."/>
            <person name="Geng S."/>
            <person name="Li B."/>
            <person name="Dong Q."/>
            <person name="Hou Y."/>
            <person name="Wang H."/>
            <person name="Ai P."/>
            <person name="Liu Z."/>
            <person name="Yi F."/>
            <person name="Sun M."/>
            <person name="An G."/>
            <person name="Cheng J."/>
            <person name="Zhang Y."/>
            <person name="Shi Q."/>
            <person name="Xie Y."/>
            <person name="Shi X."/>
            <person name="Chang Y."/>
            <person name="Huang F."/>
            <person name="Chen Y."/>
            <person name="Hong S."/>
            <person name="Mi L."/>
            <person name="Sun Q."/>
            <person name="Zhang L."/>
            <person name="Zhou B."/>
            <person name="Peng R."/>
            <person name="Zhang X."/>
            <person name="Liu F."/>
        </authorList>
    </citation>
    <scope>NUCLEOTIDE SEQUENCE [LARGE SCALE GENOMIC DNA]</scope>
    <source>
        <strain evidence="2">cv. PA1801</strain>
    </source>
</reference>
<evidence type="ECO:0000313" key="2">
    <source>
        <dbReference type="Proteomes" id="UP000325315"/>
    </source>
</evidence>